<gene>
    <name evidence="3" type="ORF">SCLCIDRAFT_205414</name>
</gene>
<dbReference type="InParanoid" id="A0A0C2Z4B2"/>
<keyword evidence="4" id="KW-1185">Reference proteome</keyword>
<dbReference type="Pfam" id="PF12937">
    <property type="entry name" value="F-box-like"/>
    <property type="match status" value="1"/>
</dbReference>
<evidence type="ECO:0000313" key="4">
    <source>
        <dbReference type="Proteomes" id="UP000053989"/>
    </source>
</evidence>
<dbReference type="Proteomes" id="UP000053989">
    <property type="component" value="Unassembled WGS sequence"/>
</dbReference>
<evidence type="ECO:0000313" key="3">
    <source>
        <dbReference type="EMBL" id="KIM56778.1"/>
    </source>
</evidence>
<sequence length="489" mass="55403">MDELAHARVELTLLEEKARQLLEQLLDVRATIATQRAKIDELSRASLRPSAINRLPTEILVSILLGLDFCSHDDLERKQELASVCRRWRDVILRTPCFWSTISLASNAVSIIIHLKRSRGAFLDIVIECARPSSPEYLVFLAGLQFVMTFADRWRSLLVTVSDNSSDDNPVTISAPCDVGYLDFLSIAHAPALEHLELDEFTTVHDILNPVAMLKTLKLDFGMASFTDHLSFWSLVPTQALTKLSIFEVTLLFSLQPNSIYFPSLMSLHMVRVTKARLILDAIVAPNLEQFDFCRLRCDDSLSVTFGGFTKFTNVRKLSVSGAWSVHHHSDAMRLCEGFPGVHHVYLVGEDWPFLFDYPPIQSEPGPNSHIQYPMDFWTELKSLTFHGLHPVWLKHDQFTAWLVRRRASSPQQLHVKVQGHYSKVVQSIDQRSIRPYERLKKNCILELERFSTMDFSVPGDPSTRGGLTRLLDEIAAAFVVGDVGHGRP</sequence>
<accession>A0A0C2Z4B2</accession>
<evidence type="ECO:0000259" key="2">
    <source>
        <dbReference type="PROSITE" id="PS50181"/>
    </source>
</evidence>
<dbReference type="Gene3D" id="1.20.1280.50">
    <property type="match status" value="1"/>
</dbReference>
<proteinExistence type="predicted"/>
<dbReference type="InterPro" id="IPR036047">
    <property type="entry name" value="F-box-like_dom_sf"/>
</dbReference>
<feature type="coiled-coil region" evidence="1">
    <location>
        <begin position="4"/>
        <end position="31"/>
    </location>
</feature>
<organism evidence="3 4">
    <name type="scientific">Scleroderma citrinum Foug A</name>
    <dbReference type="NCBI Taxonomy" id="1036808"/>
    <lineage>
        <taxon>Eukaryota</taxon>
        <taxon>Fungi</taxon>
        <taxon>Dikarya</taxon>
        <taxon>Basidiomycota</taxon>
        <taxon>Agaricomycotina</taxon>
        <taxon>Agaricomycetes</taxon>
        <taxon>Agaricomycetidae</taxon>
        <taxon>Boletales</taxon>
        <taxon>Sclerodermatineae</taxon>
        <taxon>Sclerodermataceae</taxon>
        <taxon>Scleroderma</taxon>
    </lineage>
</organism>
<dbReference type="HOGENOM" id="CLU_023752_1_0_1"/>
<keyword evidence="1" id="KW-0175">Coiled coil</keyword>
<dbReference type="InterPro" id="IPR001810">
    <property type="entry name" value="F-box_dom"/>
</dbReference>
<reference evidence="3 4" key="1">
    <citation type="submission" date="2014-04" db="EMBL/GenBank/DDBJ databases">
        <authorList>
            <consortium name="DOE Joint Genome Institute"/>
            <person name="Kuo A."/>
            <person name="Kohler A."/>
            <person name="Nagy L.G."/>
            <person name="Floudas D."/>
            <person name="Copeland A."/>
            <person name="Barry K.W."/>
            <person name="Cichocki N."/>
            <person name="Veneault-Fourrey C."/>
            <person name="LaButti K."/>
            <person name="Lindquist E.A."/>
            <person name="Lipzen A."/>
            <person name="Lundell T."/>
            <person name="Morin E."/>
            <person name="Murat C."/>
            <person name="Sun H."/>
            <person name="Tunlid A."/>
            <person name="Henrissat B."/>
            <person name="Grigoriev I.V."/>
            <person name="Hibbett D.S."/>
            <person name="Martin F."/>
            <person name="Nordberg H.P."/>
            <person name="Cantor M.N."/>
            <person name="Hua S.X."/>
        </authorList>
    </citation>
    <scope>NUCLEOTIDE SEQUENCE [LARGE SCALE GENOMIC DNA]</scope>
    <source>
        <strain evidence="3 4">Foug A</strain>
    </source>
</reference>
<protein>
    <recommendedName>
        <fullName evidence="2">F-box domain-containing protein</fullName>
    </recommendedName>
</protein>
<dbReference type="OrthoDB" id="3365698at2759"/>
<dbReference type="EMBL" id="KN822110">
    <property type="protein sequence ID" value="KIM56778.1"/>
    <property type="molecule type" value="Genomic_DNA"/>
</dbReference>
<dbReference type="SUPFAM" id="SSF52047">
    <property type="entry name" value="RNI-like"/>
    <property type="match status" value="1"/>
</dbReference>
<evidence type="ECO:0000256" key="1">
    <source>
        <dbReference type="SAM" id="Coils"/>
    </source>
</evidence>
<reference evidence="4" key="2">
    <citation type="submission" date="2015-01" db="EMBL/GenBank/DDBJ databases">
        <title>Evolutionary Origins and Diversification of the Mycorrhizal Mutualists.</title>
        <authorList>
            <consortium name="DOE Joint Genome Institute"/>
            <consortium name="Mycorrhizal Genomics Consortium"/>
            <person name="Kohler A."/>
            <person name="Kuo A."/>
            <person name="Nagy L.G."/>
            <person name="Floudas D."/>
            <person name="Copeland A."/>
            <person name="Barry K.W."/>
            <person name="Cichocki N."/>
            <person name="Veneault-Fourrey C."/>
            <person name="LaButti K."/>
            <person name="Lindquist E.A."/>
            <person name="Lipzen A."/>
            <person name="Lundell T."/>
            <person name="Morin E."/>
            <person name="Murat C."/>
            <person name="Riley R."/>
            <person name="Ohm R."/>
            <person name="Sun H."/>
            <person name="Tunlid A."/>
            <person name="Henrissat B."/>
            <person name="Grigoriev I.V."/>
            <person name="Hibbett D.S."/>
            <person name="Martin F."/>
        </authorList>
    </citation>
    <scope>NUCLEOTIDE SEQUENCE [LARGE SCALE GENOMIC DNA]</scope>
    <source>
        <strain evidence="4">Foug A</strain>
    </source>
</reference>
<dbReference type="SUPFAM" id="SSF81383">
    <property type="entry name" value="F-box domain"/>
    <property type="match status" value="1"/>
</dbReference>
<dbReference type="AlphaFoldDB" id="A0A0C2Z4B2"/>
<feature type="domain" description="F-box" evidence="2">
    <location>
        <begin position="49"/>
        <end position="102"/>
    </location>
</feature>
<name>A0A0C2Z4B2_9AGAM</name>
<dbReference type="PROSITE" id="PS50181">
    <property type="entry name" value="FBOX"/>
    <property type="match status" value="1"/>
</dbReference>
<dbReference type="STRING" id="1036808.A0A0C2Z4B2"/>